<proteinExistence type="inferred from homology"/>
<dbReference type="InterPro" id="IPR005650">
    <property type="entry name" value="BlaI_family"/>
</dbReference>
<evidence type="ECO:0000256" key="5">
    <source>
        <dbReference type="SAM" id="MobiDB-lite"/>
    </source>
</evidence>
<feature type="region of interest" description="Disordered" evidence="5">
    <location>
        <begin position="136"/>
        <end position="163"/>
    </location>
</feature>
<evidence type="ECO:0000256" key="4">
    <source>
        <dbReference type="ARBA" id="ARBA00023163"/>
    </source>
</evidence>
<comment type="similarity">
    <text evidence="1">Belongs to the BlaI transcriptional regulatory family.</text>
</comment>
<evidence type="ECO:0000256" key="3">
    <source>
        <dbReference type="ARBA" id="ARBA00023125"/>
    </source>
</evidence>
<comment type="caution">
    <text evidence="6">The sequence shown here is derived from an EMBL/GenBank/DDBJ whole genome shotgun (WGS) entry which is preliminary data.</text>
</comment>
<organism evidence="6 7">
    <name type="scientific">Nonomuraea roseoviolacea subsp. carminata</name>
    <dbReference type="NCBI Taxonomy" id="160689"/>
    <lineage>
        <taxon>Bacteria</taxon>
        <taxon>Bacillati</taxon>
        <taxon>Actinomycetota</taxon>
        <taxon>Actinomycetes</taxon>
        <taxon>Streptosporangiales</taxon>
        <taxon>Streptosporangiaceae</taxon>
        <taxon>Nonomuraea</taxon>
    </lineage>
</organism>
<dbReference type="InterPro" id="IPR036390">
    <property type="entry name" value="WH_DNA-bd_sf"/>
</dbReference>
<reference evidence="6 7" key="1">
    <citation type="submission" date="2022-06" db="EMBL/GenBank/DDBJ databases">
        <title>Sequencing the genomes of 1000 actinobacteria strains.</title>
        <authorList>
            <person name="Klenk H.-P."/>
        </authorList>
    </citation>
    <scope>NUCLEOTIDE SEQUENCE [LARGE SCALE GENOMIC DNA]</scope>
    <source>
        <strain evidence="6 7">DSM 44170</strain>
    </source>
</reference>
<dbReference type="Gene3D" id="1.10.10.10">
    <property type="entry name" value="Winged helix-like DNA-binding domain superfamily/Winged helix DNA-binding domain"/>
    <property type="match status" value="1"/>
</dbReference>
<protein>
    <submittedName>
        <fullName evidence="6">Transcriptional regulator</fullName>
    </submittedName>
</protein>
<dbReference type="RefSeq" id="WP_253778594.1">
    <property type="nucleotide sequence ID" value="NZ_JAMZEC010000001.1"/>
</dbReference>
<evidence type="ECO:0000256" key="2">
    <source>
        <dbReference type="ARBA" id="ARBA00023015"/>
    </source>
</evidence>
<keyword evidence="3" id="KW-0238">DNA-binding</keyword>
<dbReference type="SUPFAM" id="SSF46785">
    <property type="entry name" value="Winged helix' DNA-binding domain"/>
    <property type="match status" value="1"/>
</dbReference>
<dbReference type="Pfam" id="PF03965">
    <property type="entry name" value="Penicillinase_R"/>
    <property type="match status" value="1"/>
</dbReference>
<evidence type="ECO:0000256" key="1">
    <source>
        <dbReference type="ARBA" id="ARBA00011046"/>
    </source>
</evidence>
<dbReference type="EMBL" id="JAMZEC010000001">
    <property type="protein sequence ID" value="MCP2351873.1"/>
    <property type="molecule type" value="Genomic_DNA"/>
</dbReference>
<feature type="region of interest" description="Disordered" evidence="5">
    <location>
        <begin position="1"/>
        <end position="23"/>
    </location>
</feature>
<evidence type="ECO:0000313" key="7">
    <source>
        <dbReference type="Proteomes" id="UP001320766"/>
    </source>
</evidence>
<accession>A0ABT1KCX4</accession>
<feature type="compositionally biased region" description="Basic and acidic residues" evidence="5">
    <location>
        <begin position="136"/>
        <end position="150"/>
    </location>
</feature>
<dbReference type="Proteomes" id="UP001320766">
    <property type="component" value="Unassembled WGS sequence"/>
</dbReference>
<keyword evidence="2" id="KW-0805">Transcription regulation</keyword>
<gene>
    <name evidence="6" type="ORF">HD595_007995</name>
</gene>
<sequence>MTTSQPRQPGEEPRRRMSGRRPPGVLEQAILDCLTAADRPLTPGEVLTRLGTELAYTTVMTTLARLHKRGLAEREPAGRAYAYRVASDAGMAQTIAVAAQMRRVFSTGDDRAGVLAHFIADLGSEDEQLLTELLRDLEASRHGKPARSDDSGGPDDNPTSAGE</sequence>
<evidence type="ECO:0000313" key="6">
    <source>
        <dbReference type="EMBL" id="MCP2351873.1"/>
    </source>
</evidence>
<name>A0ABT1KCX4_9ACTN</name>
<dbReference type="InterPro" id="IPR036388">
    <property type="entry name" value="WH-like_DNA-bd_sf"/>
</dbReference>
<keyword evidence="7" id="KW-1185">Reference proteome</keyword>
<keyword evidence="4" id="KW-0804">Transcription</keyword>